<protein>
    <recommendedName>
        <fullName evidence="5">Ig-like domain-containing protein</fullName>
    </recommendedName>
</protein>
<reference evidence="3 4" key="1">
    <citation type="submission" date="2023-04" db="EMBL/GenBank/DDBJ databases">
        <title>Funneling lignin-derived compounds into biodiesel using alkali-halophilic Citricoccus sp. P2.</title>
        <authorList>
            <person name="Luo C.-B."/>
        </authorList>
    </citation>
    <scope>NUCLEOTIDE SEQUENCE [LARGE SCALE GENOMIC DNA]</scope>
    <source>
        <strain evidence="3 4">P2</strain>
    </source>
</reference>
<dbReference type="Gene3D" id="2.60.40.2700">
    <property type="match status" value="5"/>
</dbReference>
<dbReference type="Proteomes" id="UP001219037">
    <property type="component" value="Chromosome"/>
</dbReference>
<feature type="chain" id="PRO_5046212076" description="Ig-like domain-containing protein" evidence="2">
    <location>
        <begin position="32"/>
        <end position="568"/>
    </location>
</feature>
<feature type="region of interest" description="Disordered" evidence="1">
    <location>
        <begin position="490"/>
        <end position="534"/>
    </location>
</feature>
<evidence type="ECO:0000313" key="4">
    <source>
        <dbReference type="Proteomes" id="UP001219037"/>
    </source>
</evidence>
<gene>
    <name evidence="3" type="ORF">P8192_02010</name>
</gene>
<feature type="signal peptide" evidence="2">
    <location>
        <begin position="1"/>
        <end position="31"/>
    </location>
</feature>
<keyword evidence="2" id="KW-0732">Signal</keyword>
<organism evidence="3 4">
    <name type="scientific">Citricoccus muralis</name>
    <dbReference type="NCBI Taxonomy" id="169134"/>
    <lineage>
        <taxon>Bacteria</taxon>
        <taxon>Bacillati</taxon>
        <taxon>Actinomycetota</taxon>
        <taxon>Actinomycetes</taxon>
        <taxon>Micrococcales</taxon>
        <taxon>Micrococcaceae</taxon>
        <taxon>Citricoccus</taxon>
    </lineage>
</organism>
<keyword evidence="4" id="KW-1185">Reference proteome</keyword>
<evidence type="ECO:0008006" key="5">
    <source>
        <dbReference type="Google" id="ProtNLM"/>
    </source>
</evidence>
<accession>A0ABY8H8I4</accession>
<sequence length="568" mass="58554">MTHSSPRLQHVLGTVALVCALAVSTVVPAQAAVSSAPLSASTSTPVSSTTAEPVTVSVQGNTVLGQTLSARAEAPSGSTYQWLRDGAAISGATSTSYRLVHADVCKRMSMRVTPPANSGADTTTSAETERVGYPVSAVVAPTVYGTATVGKTLTARTGTWPSGTKLSYQWQRNGSNIAKATSSSYNLTAADLGKKVTVRVTGSIAGCFTHQVSSAAAGSTTVKGAALAAATPAIIGTAAVGKTLTARVGSWTSGTSFSYQWLRNGKPIAKATNRTYKATAKDHNSSLSVKVTGKKSGYTTVSKTSSKTKKTAGAKLATSTPTIVGTAMVGRTLNARVGSWTSGTSFSYQWLRNGKPITKATKRTYTLTANDRGKALSLKVTGKKTGYTTTAKTSAKTKKAAAGTLSGATPRITGTTTVGKTLTVTRGTWTKSTTLSQQWLRNGKPIAKATGTKYKLTSADAGKRISVRVAGKKGGYTTLTKTSARTAAVKAAPKPKAAAKKKATTSSRITASGKSCPASHPIKGNRPTDGTDWKYHVPSGAFYSRTTPEECFKTTSAAAAAGYRASKR</sequence>
<dbReference type="EMBL" id="CP121252">
    <property type="protein sequence ID" value="WFP16922.1"/>
    <property type="molecule type" value="Genomic_DNA"/>
</dbReference>
<evidence type="ECO:0000256" key="1">
    <source>
        <dbReference type="SAM" id="MobiDB-lite"/>
    </source>
</evidence>
<dbReference type="RefSeq" id="WP_278158065.1">
    <property type="nucleotide sequence ID" value="NZ_CP121252.1"/>
</dbReference>
<name>A0ABY8H8I4_9MICC</name>
<evidence type="ECO:0000256" key="2">
    <source>
        <dbReference type="SAM" id="SignalP"/>
    </source>
</evidence>
<proteinExistence type="predicted"/>
<evidence type="ECO:0000313" key="3">
    <source>
        <dbReference type="EMBL" id="WFP16922.1"/>
    </source>
</evidence>